<sequence>MVAGGALVTKNVPSWKLAIGVPAKIQELPKDLKELNRI</sequence>
<reference evidence="1" key="1">
    <citation type="submission" date="2019-08" db="EMBL/GenBank/DDBJ databases">
        <authorList>
            <person name="Kucharzyk K."/>
            <person name="Murdoch R.W."/>
            <person name="Higgins S."/>
            <person name="Loffler F."/>
        </authorList>
    </citation>
    <scope>NUCLEOTIDE SEQUENCE</scope>
</reference>
<organism evidence="1">
    <name type="scientific">bioreactor metagenome</name>
    <dbReference type="NCBI Taxonomy" id="1076179"/>
    <lineage>
        <taxon>unclassified sequences</taxon>
        <taxon>metagenomes</taxon>
        <taxon>ecological metagenomes</taxon>
    </lineage>
</organism>
<dbReference type="SUPFAM" id="SSF51161">
    <property type="entry name" value="Trimeric LpxA-like enzymes"/>
    <property type="match status" value="1"/>
</dbReference>
<protein>
    <submittedName>
        <fullName evidence="1">Uncharacterized protein</fullName>
    </submittedName>
</protein>
<name>A0A645D4V3_9ZZZZ</name>
<accession>A0A645D4V3</accession>
<dbReference type="InterPro" id="IPR011004">
    <property type="entry name" value="Trimer_LpxA-like_sf"/>
</dbReference>
<dbReference type="EMBL" id="VSSQ01032922">
    <property type="protein sequence ID" value="MPM84354.1"/>
    <property type="molecule type" value="Genomic_DNA"/>
</dbReference>
<proteinExistence type="predicted"/>
<dbReference type="Gene3D" id="2.160.10.10">
    <property type="entry name" value="Hexapeptide repeat proteins"/>
    <property type="match status" value="1"/>
</dbReference>
<comment type="caution">
    <text evidence="1">The sequence shown here is derived from an EMBL/GenBank/DDBJ whole genome shotgun (WGS) entry which is preliminary data.</text>
</comment>
<gene>
    <name evidence="1" type="ORF">SDC9_131425</name>
</gene>
<dbReference type="AlphaFoldDB" id="A0A645D4V3"/>
<evidence type="ECO:0000313" key="1">
    <source>
        <dbReference type="EMBL" id="MPM84354.1"/>
    </source>
</evidence>